<keyword evidence="2" id="KW-1185">Reference proteome</keyword>
<dbReference type="RefSeq" id="WP_073023909.1">
    <property type="nucleotide sequence ID" value="NZ_FQZS01000003.1"/>
</dbReference>
<name>A0A1M6BBW6_9FIRM</name>
<dbReference type="Proteomes" id="UP000184442">
    <property type="component" value="Unassembled WGS sequence"/>
</dbReference>
<proteinExistence type="predicted"/>
<dbReference type="STRING" id="1122184.SAMN02745176_00381"/>
<dbReference type="EMBL" id="FQZS01000003">
    <property type="protein sequence ID" value="SHI46212.1"/>
    <property type="molecule type" value="Genomic_DNA"/>
</dbReference>
<protein>
    <submittedName>
        <fullName evidence="1">Uncharacterized protein</fullName>
    </submittedName>
</protein>
<sequence>MWILGDELVRFENDDSYKNYLNRRIDDSISLDFSPQDISYIIIDKEQERSEIIKAIKEAKSRFDTDTKELVFSKIISLEQILNDF</sequence>
<evidence type="ECO:0000313" key="1">
    <source>
        <dbReference type="EMBL" id="SHI46212.1"/>
    </source>
</evidence>
<reference evidence="1 2" key="1">
    <citation type="submission" date="2016-11" db="EMBL/GenBank/DDBJ databases">
        <authorList>
            <person name="Jaros S."/>
            <person name="Januszkiewicz K."/>
            <person name="Wedrychowicz H."/>
        </authorList>
    </citation>
    <scope>NUCLEOTIDE SEQUENCE [LARGE SCALE GENOMIC DNA]</scope>
    <source>
        <strain evidence="1 2">DSM 19022</strain>
    </source>
</reference>
<accession>A0A1M6BBW6</accession>
<organism evidence="1 2">
    <name type="scientific">Lutispora thermophila DSM 19022</name>
    <dbReference type="NCBI Taxonomy" id="1122184"/>
    <lineage>
        <taxon>Bacteria</taxon>
        <taxon>Bacillati</taxon>
        <taxon>Bacillota</taxon>
        <taxon>Clostridia</taxon>
        <taxon>Lutisporales</taxon>
        <taxon>Lutisporaceae</taxon>
        <taxon>Lutispora</taxon>
    </lineage>
</organism>
<gene>
    <name evidence="1" type="ORF">SAMN02745176_00381</name>
</gene>
<dbReference type="AlphaFoldDB" id="A0A1M6BBW6"/>
<evidence type="ECO:0000313" key="2">
    <source>
        <dbReference type="Proteomes" id="UP000184442"/>
    </source>
</evidence>